<gene>
    <name evidence="2" type="ORF">Prubr_72590</name>
</gene>
<name>A0A810NEC3_9ACTN</name>
<proteinExistence type="predicted"/>
<feature type="region of interest" description="Disordered" evidence="1">
    <location>
        <begin position="1"/>
        <end position="31"/>
    </location>
</feature>
<accession>A0A810NEC3</accession>
<sequence>MVKGRVMDGRLDDDAKGTPSGGAVPTPPQQRLIDRGTELFRRIAPGAQLAHRLLPDDEGVVVVQPVRGGGSIYVAPDGSVLFAASAIPPHRALEAFRAGRRTPVDRFVEPGTTAAGERG</sequence>
<organism evidence="2 3">
    <name type="scientific">Polymorphospora rubra</name>
    <dbReference type="NCBI Taxonomy" id="338584"/>
    <lineage>
        <taxon>Bacteria</taxon>
        <taxon>Bacillati</taxon>
        <taxon>Actinomycetota</taxon>
        <taxon>Actinomycetes</taxon>
        <taxon>Micromonosporales</taxon>
        <taxon>Micromonosporaceae</taxon>
        <taxon>Polymorphospora</taxon>
    </lineage>
</organism>
<protein>
    <submittedName>
        <fullName evidence="2">Uncharacterized protein</fullName>
    </submittedName>
</protein>
<feature type="compositionally biased region" description="Basic and acidic residues" evidence="1">
    <location>
        <begin position="1"/>
        <end position="16"/>
    </location>
</feature>
<reference evidence="2" key="1">
    <citation type="submission" date="2020-08" db="EMBL/GenBank/DDBJ databases">
        <title>Whole genome shotgun sequence of Polymorphospora rubra NBRC 101157.</title>
        <authorList>
            <person name="Komaki H."/>
            <person name="Tamura T."/>
        </authorList>
    </citation>
    <scope>NUCLEOTIDE SEQUENCE</scope>
    <source>
        <strain evidence="2">NBRC 101157</strain>
    </source>
</reference>
<keyword evidence="3" id="KW-1185">Reference proteome</keyword>
<dbReference type="EMBL" id="AP023359">
    <property type="protein sequence ID" value="BCJ70238.1"/>
    <property type="molecule type" value="Genomic_DNA"/>
</dbReference>
<evidence type="ECO:0000313" key="2">
    <source>
        <dbReference type="EMBL" id="BCJ70238.1"/>
    </source>
</evidence>
<evidence type="ECO:0000256" key="1">
    <source>
        <dbReference type="SAM" id="MobiDB-lite"/>
    </source>
</evidence>
<evidence type="ECO:0000313" key="3">
    <source>
        <dbReference type="Proteomes" id="UP000680866"/>
    </source>
</evidence>
<dbReference type="Proteomes" id="UP000680866">
    <property type="component" value="Chromosome"/>
</dbReference>
<dbReference type="AlphaFoldDB" id="A0A810NEC3"/>
<dbReference type="KEGG" id="pry:Prubr_72590"/>